<evidence type="ECO:0000256" key="1">
    <source>
        <dbReference type="ARBA" id="ARBA00022801"/>
    </source>
</evidence>
<dbReference type="InterPro" id="IPR039329">
    <property type="entry name" value="SIAE"/>
</dbReference>
<dbReference type="SUPFAM" id="SSF49785">
    <property type="entry name" value="Galactose-binding domain-like"/>
    <property type="match status" value="1"/>
</dbReference>
<feature type="signal peptide" evidence="2">
    <location>
        <begin position="1"/>
        <end position="18"/>
    </location>
</feature>
<comment type="caution">
    <text evidence="4">The sequence shown here is derived from an EMBL/GenBank/DDBJ whole genome shotgun (WGS) entry which is preliminary data.</text>
</comment>
<feature type="chain" id="PRO_5032916581" evidence="2">
    <location>
        <begin position="19"/>
        <end position="634"/>
    </location>
</feature>
<keyword evidence="1" id="KW-0378">Hydrolase</keyword>
<keyword evidence="2" id="KW-0732">Signal</keyword>
<name>A0A844YUA4_9SPHN</name>
<accession>A0A844YUA4</accession>
<dbReference type="Gene3D" id="2.60.40.10">
    <property type="entry name" value="Immunoglobulins"/>
    <property type="match status" value="1"/>
</dbReference>
<dbReference type="PANTHER" id="PTHR22901:SF0">
    <property type="entry name" value="SIALATE O-ACETYLESTERASE"/>
    <property type="match status" value="1"/>
</dbReference>
<dbReference type="GO" id="GO:0001681">
    <property type="term" value="F:sialate O-acetylesterase activity"/>
    <property type="evidence" value="ECO:0007669"/>
    <property type="project" value="InterPro"/>
</dbReference>
<evidence type="ECO:0000259" key="3">
    <source>
        <dbReference type="Pfam" id="PF03629"/>
    </source>
</evidence>
<dbReference type="Pfam" id="PF03629">
    <property type="entry name" value="SASA"/>
    <property type="match status" value="2"/>
</dbReference>
<feature type="domain" description="Sialate O-acetylesterase" evidence="3">
    <location>
        <begin position="102"/>
        <end position="213"/>
    </location>
</feature>
<protein>
    <submittedName>
        <fullName evidence="4">Sialate O-acetylesterase</fullName>
    </submittedName>
</protein>
<dbReference type="OrthoDB" id="9795554at2"/>
<dbReference type="InterPro" id="IPR013783">
    <property type="entry name" value="Ig-like_fold"/>
</dbReference>
<sequence length="634" mass="68223">MRRIVTLAALLATTPALAAPDPAAGYGDRMVLQRGQPIVIGGTAAPGGEVRGTLGGETATARADADGAFRLTFAAREGSADPLTLTLSDSTGETRLTDLVVGDVWLCSGQSNMELSVSRALNTWNELRMAADPQMRLLMVPKVTAAVEQAEFGEPVQWRAATSETVEPFSAACFFMGKRLRAENGVPVGLIHANWGGSGASAWMSPSSVRTLYGPEAADLLKLYQRDPFAAAQAFVPQWYDWWANADGGREPWTDPDSLSWQPIPRFSFWNEWTGTGLDTQPAANVWLRQRFTLTAEQARNPGTLAIGAIDDLDLTWVNGQPVGYTFGWGVERTYRVPADYLREGENEVLIAASNNWDTGGFFAGPDRLFFTAGNGSIVPLGADWQYSIGAVSQRPPRAPWDAIEGMGVMHNAMIAPLGPMRLAGVAWYQGEADVGKPAYDVRLAQLFQGWRRQFGDQARMLVVQLANYGQRVTEPVESGWATLREEQRQAVLADDNAALVTAIDIGEPSDIHPANKNVLGLRLAMAAQGEGLPMPVAALTGGEVPEGMLAVSFDGVEGSLRTYGGPALSFELCGPAEGSCRFVPGTAQDNAVFLPLDGQPVTRVRYAWADAPVTNLYDERDVAVPGFELMVGE</sequence>
<evidence type="ECO:0000313" key="4">
    <source>
        <dbReference type="EMBL" id="MXO70682.1"/>
    </source>
</evidence>
<evidence type="ECO:0000256" key="2">
    <source>
        <dbReference type="SAM" id="SignalP"/>
    </source>
</evidence>
<organism evidence="4 5">
    <name type="scientific">Alteraurantiacibacter buctensis</name>
    <dbReference type="NCBI Taxonomy" id="1503981"/>
    <lineage>
        <taxon>Bacteria</taxon>
        <taxon>Pseudomonadati</taxon>
        <taxon>Pseudomonadota</taxon>
        <taxon>Alphaproteobacteria</taxon>
        <taxon>Sphingomonadales</taxon>
        <taxon>Erythrobacteraceae</taxon>
        <taxon>Alteraurantiacibacter</taxon>
    </lineage>
</organism>
<dbReference type="EMBL" id="WTYV01000001">
    <property type="protein sequence ID" value="MXO70682.1"/>
    <property type="molecule type" value="Genomic_DNA"/>
</dbReference>
<dbReference type="GO" id="GO:0005975">
    <property type="term" value="P:carbohydrate metabolic process"/>
    <property type="evidence" value="ECO:0007669"/>
    <property type="project" value="TreeGrafter"/>
</dbReference>
<evidence type="ECO:0000313" key="5">
    <source>
        <dbReference type="Proteomes" id="UP000466966"/>
    </source>
</evidence>
<proteinExistence type="predicted"/>
<dbReference type="InterPro" id="IPR036514">
    <property type="entry name" value="SGNH_hydro_sf"/>
</dbReference>
<dbReference type="PANTHER" id="PTHR22901">
    <property type="entry name" value="SIALATE O-ACETYLESTERASE"/>
    <property type="match status" value="1"/>
</dbReference>
<feature type="domain" description="Sialate O-acetylesterase" evidence="3">
    <location>
        <begin position="422"/>
        <end position="526"/>
    </location>
</feature>
<dbReference type="SUPFAM" id="SSF52266">
    <property type="entry name" value="SGNH hydrolase"/>
    <property type="match status" value="1"/>
</dbReference>
<dbReference type="RefSeq" id="WP_160770567.1">
    <property type="nucleotide sequence ID" value="NZ_WTYV01000001.1"/>
</dbReference>
<dbReference type="AlphaFoldDB" id="A0A844YUA4"/>
<dbReference type="Gene3D" id="3.40.50.1110">
    <property type="entry name" value="SGNH hydrolase"/>
    <property type="match status" value="2"/>
</dbReference>
<reference evidence="4 5" key="1">
    <citation type="submission" date="2019-12" db="EMBL/GenBank/DDBJ databases">
        <title>Genomic-based taxomic classification of the family Erythrobacteraceae.</title>
        <authorList>
            <person name="Xu L."/>
        </authorList>
    </citation>
    <scope>NUCLEOTIDE SEQUENCE [LARGE SCALE GENOMIC DNA]</scope>
    <source>
        <strain evidence="4 5">M0322</strain>
    </source>
</reference>
<dbReference type="Proteomes" id="UP000466966">
    <property type="component" value="Unassembled WGS sequence"/>
</dbReference>
<dbReference type="InterPro" id="IPR005181">
    <property type="entry name" value="SASA"/>
</dbReference>
<gene>
    <name evidence="4" type="ORF">GRI99_03425</name>
</gene>
<keyword evidence="5" id="KW-1185">Reference proteome</keyword>
<dbReference type="InterPro" id="IPR008979">
    <property type="entry name" value="Galactose-bd-like_sf"/>
</dbReference>